<protein>
    <submittedName>
        <fullName evidence="1">Uncharacterized protein</fullName>
    </submittedName>
</protein>
<name>A0A2G8K0V4_STIJA</name>
<organism evidence="1 2">
    <name type="scientific">Stichopus japonicus</name>
    <name type="common">Sea cucumber</name>
    <dbReference type="NCBI Taxonomy" id="307972"/>
    <lineage>
        <taxon>Eukaryota</taxon>
        <taxon>Metazoa</taxon>
        <taxon>Echinodermata</taxon>
        <taxon>Eleutherozoa</taxon>
        <taxon>Echinozoa</taxon>
        <taxon>Holothuroidea</taxon>
        <taxon>Aspidochirotacea</taxon>
        <taxon>Aspidochirotida</taxon>
        <taxon>Stichopodidae</taxon>
        <taxon>Apostichopus</taxon>
    </lineage>
</organism>
<sequence>MVNVCFHIRYEEDTMAEAPDPSIVSCESASGIDNDENSNLDSKAVSEVVTASMCEIQNKRVCRRNCDGSTYKIDGSGNQFISNSTFNINVSQQLISAPDNRHLRRGGEISDVESKTETENKIFRVVPFCQEMKDKTNDRMVLTVWFCQDHEYK</sequence>
<keyword evidence="2" id="KW-1185">Reference proteome</keyword>
<gene>
    <name evidence="1" type="ORF">BSL78_21526</name>
</gene>
<evidence type="ECO:0000313" key="1">
    <source>
        <dbReference type="EMBL" id="PIK41637.1"/>
    </source>
</evidence>
<reference evidence="1 2" key="1">
    <citation type="journal article" date="2017" name="PLoS Biol.">
        <title>The sea cucumber genome provides insights into morphological evolution and visceral regeneration.</title>
        <authorList>
            <person name="Zhang X."/>
            <person name="Sun L."/>
            <person name="Yuan J."/>
            <person name="Sun Y."/>
            <person name="Gao Y."/>
            <person name="Zhang L."/>
            <person name="Li S."/>
            <person name="Dai H."/>
            <person name="Hamel J.F."/>
            <person name="Liu C."/>
            <person name="Yu Y."/>
            <person name="Liu S."/>
            <person name="Lin W."/>
            <person name="Guo K."/>
            <person name="Jin S."/>
            <person name="Xu P."/>
            <person name="Storey K.B."/>
            <person name="Huan P."/>
            <person name="Zhang T."/>
            <person name="Zhou Y."/>
            <person name="Zhang J."/>
            <person name="Lin C."/>
            <person name="Li X."/>
            <person name="Xing L."/>
            <person name="Huo D."/>
            <person name="Sun M."/>
            <person name="Wang L."/>
            <person name="Mercier A."/>
            <person name="Li F."/>
            <person name="Yang H."/>
            <person name="Xiang J."/>
        </authorList>
    </citation>
    <scope>NUCLEOTIDE SEQUENCE [LARGE SCALE GENOMIC DNA]</scope>
    <source>
        <strain evidence="1">Shaxun</strain>
        <tissue evidence="1">Muscle</tissue>
    </source>
</reference>
<accession>A0A2G8K0V4</accession>
<dbReference type="EMBL" id="MRZV01001002">
    <property type="protein sequence ID" value="PIK41637.1"/>
    <property type="molecule type" value="Genomic_DNA"/>
</dbReference>
<dbReference type="Proteomes" id="UP000230750">
    <property type="component" value="Unassembled WGS sequence"/>
</dbReference>
<comment type="caution">
    <text evidence="1">The sequence shown here is derived from an EMBL/GenBank/DDBJ whole genome shotgun (WGS) entry which is preliminary data.</text>
</comment>
<evidence type="ECO:0000313" key="2">
    <source>
        <dbReference type="Proteomes" id="UP000230750"/>
    </source>
</evidence>
<proteinExistence type="predicted"/>
<feature type="non-terminal residue" evidence="1">
    <location>
        <position position="153"/>
    </location>
</feature>
<dbReference type="AlphaFoldDB" id="A0A2G8K0V4"/>